<dbReference type="EMBL" id="OZ021737">
    <property type="protein sequence ID" value="CAK9318209.1"/>
    <property type="molecule type" value="Genomic_DNA"/>
</dbReference>
<sequence>MAVLRACFGIYAAVVMAVFYVVSLPVAVSAAEHSSSPAPAPTSDGTTIDQGIAYVLMLLALVLTYIIH</sequence>
<keyword evidence="1" id="KW-0812">Transmembrane</keyword>
<keyword evidence="3" id="KW-1185">Reference proteome</keyword>
<accession>A0ABP0YCN0</accession>
<feature type="transmembrane region" description="Helical" evidence="1">
    <location>
        <begin position="7"/>
        <end position="31"/>
    </location>
</feature>
<dbReference type="Proteomes" id="UP001642487">
    <property type="component" value="Chromosome 3"/>
</dbReference>
<evidence type="ECO:0000256" key="1">
    <source>
        <dbReference type="SAM" id="Phobius"/>
    </source>
</evidence>
<dbReference type="Pfam" id="PF06376">
    <property type="entry name" value="AGP"/>
    <property type="match status" value="1"/>
</dbReference>
<keyword evidence="1" id="KW-1133">Transmembrane helix</keyword>
<evidence type="ECO:0000313" key="3">
    <source>
        <dbReference type="Proteomes" id="UP001642487"/>
    </source>
</evidence>
<proteinExistence type="predicted"/>
<keyword evidence="1" id="KW-0472">Membrane</keyword>
<organism evidence="2 3">
    <name type="scientific">Citrullus colocynthis</name>
    <name type="common">colocynth</name>
    <dbReference type="NCBI Taxonomy" id="252529"/>
    <lineage>
        <taxon>Eukaryota</taxon>
        <taxon>Viridiplantae</taxon>
        <taxon>Streptophyta</taxon>
        <taxon>Embryophyta</taxon>
        <taxon>Tracheophyta</taxon>
        <taxon>Spermatophyta</taxon>
        <taxon>Magnoliopsida</taxon>
        <taxon>eudicotyledons</taxon>
        <taxon>Gunneridae</taxon>
        <taxon>Pentapetalae</taxon>
        <taxon>rosids</taxon>
        <taxon>fabids</taxon>
        <taxon>Cucurbitales</taxon>
        <taxon>Cucurbitaceae</taxon>
        <taxon>Benincaseae</taxon>
        <taxon>Citrullus</taxon>
    </lineage>
</organism>
<dbReference type="PANTHER" id="PTHR33374">
    <property type="entry name" value="ARABINOGALACTAN PROTEIN 20"/>
    <property type="match status" value="1"/>
</dbReference>
<protein>
    <submittedName>
        <fullName evidence="2">Uncharacterized protein</fullName>
    </submittedName>
</protein>
<evidence type="ECO:0000313" key="2">
    <source>
        <dbReference type="EMBL" id="CAK9318209.1"/>
    </source>
</evidence>
<dbReference type="InterPro" id="IPR009424">
    <property type="entry name" value="AGP16/20/22/41"/>
</dbReference>
<feature type="transmembrane region" description="Helical" evidence="1">
    <location>
        <begin position="51"/>
        <end position="67"/>
    </location>
</feature>
<reference evidence="2 3" key="1">
    <citation type="submission" date="2024-03" db="EMBL/GenBank/DDBJ databases">
        <authorList>
            <person name="Gkanogiannis A."/>
            <person name="Becerra Lopez-Lavalle L."/>
        </authorList>
    </citation>
    <scope>NUCLEOTIDE SEQUENCE [LARGE SCALE GENOMIC DNA]</scope>
</reference>
<name>A0ABP0YCN0_9ROSI</name>
<gene>
    <name evidence="2" type="ORF">CITCOLO1_LOCUS10169</name>
</gene>